<evidence type="ECO:0000256" key="1">
    <source>
        <dbReference type="ARBA" id="ARBA00022737"/>
    </source>
</evidence>
<dbReference type="InterPro" id="IPR002048">
    <property type="entry name" value="EF_hand_dom"/>
</dbReference>
<dbReference type="SUPFAM" id="SSF47473">
    <property type="entry name" value="EF-hand"/>
    <property type="match status" value="2"/>
</dbReference>
<feature type="domain" description="EF-hand" evidence="3">
    <location>
        <begin position="99"/>
        <end position="134"/>
    </location>
</feature>
<dbReference type="SMART" id="SM00054">
    <property type="entry name" value="EFh"/>
    <property type="match status" value="6"/>
</dbReference>
<reference evidence="5" key="1">
    <citation type="submission" date="2016-11" db="UniProtKB">
        <authorList>
            <consortium name="WormBaseParasite"/>
        </authorList>
    </citation>
    <scope>IDENTIFICATION</scope>
</reference>
<organism evidence="4 5">
    <name type="scientific">Macrostomum lignano</name>
    <dbReference type="NCBI Taxonomy" id="282301"/>
    <lineage>
        <taxon>Eukaryota</taxon>
        <taxon>Metazoa</taxon>
        <taxon>Spiralia</taxon>
        <taxon>Lophotrochozoa</taxon>
        <taxon>Platyhelminthes</taxon>
        <taxon>Rhabditophora</taxon>
        <taxon>Macrostomorpha</taxon>
        <taxon>Macrostomida</taxon>
        <taxon>Macrostomidae</taxon>
        <taxon>Macrostomum</taxon>
    </lineage>
</organism>
<dbReference type="CDD" id="cd00051">
    <property type="entry name" value="EFh"/>
    <property type="match status" value="2"/>
</dbReference>
<evidence type="ECO:0000259" key="3">
    <source>
        <dbReference type="PROSITE" id="PS50222"/>
    </source>
</evidence>
<feature type="domain" description="EF-hand" evidence="3">
    <location>
        <begin position="342"/>
        <end position="377"/>
    </location>
</feature>
<feature type="domain" description="EF-hand" evidence="3">
    <location>
        <begin position="250"/>
        <end position="285"/>
    </location>
</feature>
<dbReference type="Pfam" id="PF13499">
    <property type="entry name" value="EF-hand_7"/>
    <property type="match status" value="3"/>
</dbReference>
<dbReference type="GO" id="GO:0005509">
    <property type="term" value="F:calcium ion binding"/>
    <property type="evidence" value="ECO:0007669"/>
    <property type="project" value="InterPro"/>
</dbReference>
<feature type="domain" description="EF-hand" evidence="3">
    <location>
        <begin position="214"/>
        <end position="249"/>
    </location>
</feature>
<dbReference type="PROSITE" id="PS50222">
    <property type="entry name" value="EF_HAND_2"/>
    <property type="match status" value="5"/>
</dbReference>
<dbReference type="WBParaSite" id="maker-uti_cns_0006727-snap-gene-0.7-mRNA-1">
    <property type="protein sequence ID" value="maker-uti_cns_0006727-snap-gene-0.7-mRNA-1"/>
    <property type="gene ID" value="maker-uti_cns_0006727-snap-gene-0.7"/>
</dbReference>
<name>A0A1I8HLR5_9PLAT</name>
<evidence type="ECO:0000313" key="4">
    <source>
        <dbReference type="Proteomes" id="UP000095280"/>
    </source>
</evidence>
<dbReference type="InterPro" id="IPR050145">
    <property type="entry name" value="Centrin_CML-like"/>
</dbReference>
<dbReference type="InterPro" id="IPR011992">
    <property type="entry name" value="EF-hand-dom_pair"/>
</dbReference>
<dbReference type="PROSITE" id="PS00018">
    <property type="entry name" value="EF_HAND_1"/>
    <property type="match status" value="3"/>
</dbReference>
<accession>A0A1I8HLR5</accession>
<evidence type="ECO:0000256" key="2">
    <source>
        <dbReference type="ARBA" id="ARBA00022837"/>
    </source>
</evidence>
<dbReference type="FunFam" id="1.10.238.10:FF:000178">
    <property type="entry name" value="Calmodulin-2 A"/>
    <property type="match status" value="1"/>
</dbReference>
<sequence length="415" mass="46616">RKMTSSSSSSSSTELKRLLGIDGSVEMTEDDLTQCMGVFKRFSSNDRIPVSKLKEAFDALQLYVNEEIVDAHLKRDVQSMEFYDFASLVCSKKAKKRRSTHAVLFSIFGFLDKDQDGFIGAQELKETMDVLGEIGTDEKVNKMIGQLDRGGTGKVSYEDFSNSGSEDSEIDDLPEVPPIRSTRLRRLSRRPSSPTALRGRYKPLSRSASLTVADFTSQWCEVFRMFDSNLDGVLSADELGGKMRNLGYNVTQTEVEDLIHEWDKDDKGALSLTEFTLMMNSSRFQAGTESAATQPSFLSDGARDTKELLELKAAFDLFDRDKNGFLDAGEVKIALELLGENPTDSEVDFIMTEADSDRDGAVSFREFCDIVLGRSLSPRSPFYFHRRGANLARWKEEEDRVRLEYQTDHLSARTG</sequence>
<dbReference type="InterPro" id="IPR018247">
    <property type="entry name" value="EF_Hand_1_Ca_BS"/>
</dbReference>
<keyword evidence="1" id="KW-0677">Repeat</keyword>
<dbReference type="FunFam" id="1.10.238.10:FF:000003">
    <property type="entry name" value="Calmodulin A"/>
    <property type="match status" value="1"/>
</dbReference>
<dbReference type="AlphaFoldDB" id="A0A1I8HLR5"/>
<dbReference type="GO" id="GO:0043226">
    <property type="term" value="C:organelle"/>
    <property type="evidence" value="ECO:0007669"/>
    <property type="project" value="UniProtKB-ARBA"/>
</dbReference>
<dbReference type="PANTHER" id="PTHR23050">
    <property type="entry name" value="CALCIUM BINDING PROTEIN"/>
    <property type="match status" value="1"/>
</dbReference>
<protein>
    <submittedName>
        <fullName evidence="5">Calmodulin</fullName>
    </submittedName>
</protein>
<keyword evidence="4" id="KW-1185">Reference proteome</keyword>
<keyword evidence="2" id="KW-0106">Calcium</keyword>
<dbReference type="Gene3D" id="1.10.238.10">
    <property type="entry name" value="EF-hand"/>
    <property type="match status" value="3"/>
</dbReference>
<proteinExistence type="predicted"/>
<evidence type="ECO:0000313" key="5">
    <source>
        <dbReference type="WBParaSite" id="maker-uti_cns_0006727-snap-gene-0.7-mRNA-1"/>
    </source>
</evidence>
<feature type="domain" description="EF-hand" evidence="3">
    <location>
        <begin position="306"/>
        <end position="341"/>
    </location>
</feature>
<dbReference type="Proteomes" id="UP000095280">
    <property type="component" value="Unplaced"/>
</dbReference>